<sequence length="576" mass="65081">MLTSVSHSLVLLQYLVHEVQFHSYEQHTATVITTLPSPLLKPFFHGAALHANRRPDANTNIATHNYPWLLFLRPSLSFDLFLSPLFSFRIAGVMEAKLAAAGKEILVEIVKLVQKCGMRGDKGGWKEFLNLYDEKFGASLSDPARRSPDVLHAFLRTFKEESDLEFFSKVIKCHANRETAKQLLNSQDIESSEQRLVRLTFEHPQYPIEYSFPSHEEDWIVTDPGKKPKKRRSSLMIAVDCEMVLCEDGTDALVKICVVDRDLQVKLHEFVRPNKAIVDYRTHITGVSARDLDGVSCSLKDVQKSMKKLLSHGTILVGHGLSNDLRALKIDHARVVDTSFIFKYGDESMKRRPSLCDLCKSVLGYEVRKKGDPHNCLDDASAAMKLVLAKLDNQYDGILPLVKEDVLKEEMAKLLVHRIPISLPSEELHKIIPGDFTIEIQTNKKGRGEKYSVLAVFKNPEEALQAFDDVKGDEEEDSYGRLQKSVPIQLDSSLAAAICIRKMARDNPHPDRAPAKKRQRANEISGADPKTEEPEKNLCADHLEEINRLKKLLSQRDEEISNLHKIIAALTRKQGL</sequence>
<keyword evidence="3" id="KW-0540">Nuclease</keyword>
<reference evidence="10" key="1">
    <citation type="submission" date="2023-05" db="EMBL/GenBank/DDBJ databases">
        <title>Nepenthes gracilis genome sequencing.</title>
        <authorList>
            <person name="Fukushima K."/>
        </authorList>
    </citation>
    <scope>NUCLEOTIDE SEQUENCE</scope>
    <source>
        <strain evidence="10">SING2019-196</strain>
    </source>
</reference>
<evidence type="ECO:0000256" key="3">
    <source>
        <dbReference type="ARBA" id="ARBA00022722"/>
    </source>
</evidence>
<dbReference type="GO" id="GO:0004527">
    <property type="term" value="F:exonuclease activity"/>
    <property type="evidence" value="ECO:0007669"/>
    <property type="project" value="UniProtKB-KW"/>
</dbReference>
<comment type="subcellular location">
    <subcellularLocation>
        <location evidence="1">Nucleus</location>
    </subcellularLocation>
</comment>
<evidence type="ECO:0000256" key="4">
    <source>
        <dbReference type="ARBA" id="ARBA00022801"/>
    </source>
</evidence>
<dbReference type="Proteomes" id="UP001279734">
    <property type="component" value="Unassembled WGS sequence"/>
</dbReference>
<dbReference type="FunFam" id="3.30.420.10:FF:000080">
    <property type="entry name" value="Small RNA degrading nuclease 3"/>
    <property type="match status" value="1"/>
</dbReference>
<feature type="compositionally biased region" description="Basic and acidic residues" evidence="8">
    <location>
        <begin position="505"/>
        <end position="514"/>
    </location>
</feature>
<evidence type="ECO:0000256" key="2">
    <source>
        <dbReference type="ARBA" id="ARBA00006357"/>
    </source>
</evidence>
<feature type="region of interest" description="Disordered" evidence="8">
    <location>
        <begin position="505"/>
        <end position="536"/>
    </location>
</feature>
<dbReference type="GO" id="GO:0003676">
    <property type="term" value="F:nucleic acid binding"/>
    <property type="evidence" value="ECO:0007669"/>
    <property type="project" value="InterPro"/>
</dbReference>
<dbReference type="CDD" id="cd06145">
    <property type="entry name" value="REX1_like"/>
    <property type="match status" value="1"/>
</dbReference>
<evidence type="ECO:0000259" key="9">
    <source>
        <dbReference type="SMART" id="SM00479"/>
    </source>
</evidence>
<evidence type="ECO:0000256" key="1">
    <source>
        <dbReference type="ARBA" id="ARBA00004123"/>
    </source>
</evidence>
<accession>A0AAD3SPP4</accession>
<dbReference type="InterPro" id="IPR012337">
    <property type="entry name" value="RNaseH-like_sf"/>
</dbReference>
<keyword evidence="11" id="KW-1185">Reference proteome</keyword>
<evidence type="ECO:0000313" key="10">
    <source>
        <dbReference type="EMBL" id="GMH14812.1"/>
    </source>
</evidence>
<evidence type="ECO:0000256" key="5">
    <source>
        <dbReference type="ARBA" id="ARBA00022839"/>
    </source>
</evidence>
<keyword evidence="4" id="KW-0378">Hydrolase</keyword>
<evidence type="ECO:0000256" key="6">
    <source>
        <dbReference type="ARBA" id="ARBA00023242"/>
    </source>
</evidence>
<comment type="similarity">
    <text evidence="2">Belongs to the REXO1/REXO3 family.</text>
</comment>
<dbReference type="GO" id="GO:0005634">
    <property type="term" value="C:nucleus"/>
    <property type="evidence" value="ECO:0007669"/>
    <property type="project" value="UniProtKB-SubCell"/>
</dbReference>
<dbReference type="InterPro" id="IPR013520">
    <property type="entry name" value="Ribonucl_H"/>
</dbReference>
<dbReference type="Gene3D" id="3.30.420.10">
    <property type="entry name" value="Ribonuclease H-like superfamily/Ribonuclease H"/>
    <property type="match status" value="1"/>
</dbReference>
<evidence type="ECO:0000256" key="8">
    <source>
        <dbReference type="SAM" id="MobiDB-lite"/>
    </source>
</evidence>
<keyword evidence="5" id="KW-0269">Exonuclease</keyword>
<evidence type="ECO:0000313" key="11">
    <source>
        <dbReference type="Proteomes" id="UP001279734"/>
    </source>
</evidence>
<comment type="caution">
    <text evidence="10">The sequence shown here is derived from an EMBL/GenBank/DDBJ whole genome shotgun (WGS) entry which is preliminary data.</text>
</comment>
<dbReference type="Pfam" id="PF00929">
    <property type="entry name" value="RNase_T"/>
    <property type="match status" value="1"/>
</dbReference>
<dbReference type="PANTHER" id="PTHR12801:SF115">
    <property type="entry name" value="FI18136P1-RELATED"/>
    <property type="match status" value="1"/>
</dbReference>
<name>A0AAD3SPP4_NEPGR</name>
<dbReference type="AlphaFoldDB" id="A0AAD3SPP4"/>
<dbReference type="SMART" id="SM00479">
    <property type="entry name" value="EXOIII"/>
    <property type="match status" value="1"/>
</dbReference>
<organism evidence="10 11">
    <name type="scientific">Nepenthes gracilis</name>
    <name type="common">Slender pitcher plant</name>
    <dbReference type="NCBI Taxonomy" id="150966"/>
    <lineage>
        <taxon>Eukaryota</taxon>
        <taxon>Viridiplantae</taxon>
        <taxon>Streptophyta</taxon>
        <taxon>Embryophyta</taxon>
        <taxon>Tracheophyta</taxon>
        <taxon>Spermatophyta</taxon>
        <taxon>Magnoliopsida</taxon>
        <taxon>eudicotyledons</taxon>
        <taxon>Gunneridae</taxon>
        <taxon>Pentapetalae</taxon>
        <taxon>Caryophyllales</taxon>
        <taxon>Nepenthaceae</taxon>
        <taxon>Nepenthes</taxon>
    </lineage>
</organism>
<protein>
    <recommendedName>
        <fullName evidence="9">Exonuclease domain-containing protein</fullName>
    </recommendedName>
</protein>
<proteinExistence type="inferred from homology"/>
<dbReference type="SUPFAM" id="SSF53098">
    <property type="entry name" value="Ribonuclease H-like"/>
    <property type="match status" value="1"/>
</dbReference>
<dbReference type="InterPro" id="IPR036397">
    <property type="entry name" value="RNaseH_sf"/>
</dbReference>
<evidence type="ECO:0000256" key="7">
    <source>
        <dbReference type="ARBA" id="ARBA00053817"/>
    </source>
</evidence>
<gene>
    <name evidence="10" type="ORF">Nepgr_016653</name>
</gene>
<dbReference type="PANTHER" id="PTHR12801">
    <property type="entry name" value="RNA EXONUCLEASE REXO1 / RECO3 FAMILY MEMBER-RELATED"/>
    <property type="match status" value="1"/>
</dbReference>
<comment type="function">
    <text evidence="7">3'-5' exonuclease degrading single-stranded small RNAs.</text>
</comment>
<dbReference type="InterPro" id="IPR047021">
    <property type="entry name" value="REXO1/3/4-like"/>
</dbReference>
<feature type="domain" description="Exonuclease" evidence="9">
    <location>
        <begin position="235"/>
        <end position="396"/>
    </location>
</feature>
<dbReference type="InterPro" id="IPR034922">
    <property type="entry name" value="REX1-like_exo"/>
</dbReference>
<dbReference type="EMBL" id="BSYO01000014">
    <property type="protein sequence ID" value="GMH14812.1"/>
    <property type="molecule type" value="Genomic_DNA"/>
</dbReference>
<keyword evidence="6" id="KW-0539">Nucleus</keyword>